<comment type="caution">
    <text evidence="2">The sequence shown here is derived from an EMBL/GenBank/DDBJ whole genome shotgun (WGS) entry which is preliminary data.</text>
</comment>
<accession>A0ABQ9TGY1</accession>
<feature type="region of interest" description="Disordered" evidence="1">
    <location>
        <begin position="154"/>
        <end position="189"/>
    </location>
</feature>
<gene>
    <name evidence="2" type="ORF">P7K49_039232</name>
</gene>
<feature type="compositionally biased region" description="Basic and acidic residues" evidence="1">
    <location>
        <begin position="63"/>
        <end position="75"/>
    </location>
</feature>
<organism evidence="2 3">
    <name type="scientific">Saguinus oedipus</name>
    <name type="common">Cotton-top tamarin</name>
    <name type="synonym">Oedipomidas oedipus</name>
    <dbReference type="NCBI Taxonomy" id="9490"/>
    <lineage>
        <taxon>Eukaryota</taxon>
        <taxon>Metazoa</taxon>
        <taxon>Chordata</taxon>
        <taxon>Craniata</taxon>
        <taxon>Vertebrata</taxon>
        <taxon>Euteleostomi</taxon>
        <taxon>Mammalia</taxon>
        <taxon>Eutheria</taxon>
        <taxon>Euarchontoglires</taxon>
        <taxon>Primates</taxon>
        <taxon>Haplorrhini</taxon>
        <taxon>Platyrrhini</taxon>
        <taxon>Cebidae</taxon>
        <taxon>Callitrichinae</taxon>
        <taxon>Saguinus</taxon>
    </lineage>
</organism>
<evidence type="ECO:0000313" key="2">
    <source>
        <dbReference type="EMBL" id="KAK2083996.1"/>
    </source>
</evidence>
<dbReference type="Gene3D" id="1.10.10.250">
    <property type="entry name" value="Ribosomal protein L11, C-terminal domain"/>
    <property type="match status" value="1"/>
</dbReference>
<dbReference type="InterPro" id="IPR036769">
    <property type="entry name" value="Ribosomal_uL11_C_sf"/>
</dbReference>
<sequence>MHQNRLRSAPLSRGGRRGRRGTAPFRSLLENGKVGWPQSPAYRLLYPGGKDRQAEALGLRKAAGPERPTEAEKEGKRRKGRGGGSPPGNRVVRALRQRPIPSPSTELQPSASVLTTPHLPWPSLVAWVVGIGRHQDESNGRGDCASIRSLKERAPQALSKVAPQERRGLVEAGVGRGGDSREGDEDNHQVAGVPPFHLLLRGKFSPDVFPFKAMKQKAARKLSGIIKEILGTVQSVGCNADGQHPYDTIDGINSGAVECPEGGQKWICCNGGEVELEQPLSPSGSILTVLQGKFRSATAKV</sequence>
<dbReference type="Proteomes" id="UP001266305">
    <property type="component" value="Unassembled WGS sequence"/>
</dbReference>
<dbReference type="EMBL" id="JASSZA010000023">
    <property type="protein sequence ID" value="KAK2083996.1"/>
    <property type="molecule type" value="Genomic_DNA"/>
</dbReference>
<name>A0ABQ9TGY1_SAGOE</name>
<reference evidence="2 3" key="1">
    <citation type="submission" date="2023-05" db="EMBL/GenBank/DDBJ databases">
        <title>B98-5 Cell Line De Novo Hybrid Assembly: An Optical Mapping Approach.</title>
        <authorList>
            <person name="Kananen K."/>
            <person name="Auerbach J.A."/>
            <person name="Kautto E."/>
            <person name="Blachly J.S."/>
        </authorList>
    </citation>
    <scope>NUCLEOTIDE SEQUENCE [LARGE SCALE GENOMIC DNA]</scope>
    <source>
        <strain evidence="2">B95-8</strain>
        <tissue evidence="2">Cell line</tissue>
    </source>
</reference>
<feature type="region of interest" description="Disordered" evidence="1">
    <location>
        <begin position="59"/>
        <end position="91"/>
    </location>
</feature>
<proteinExistence type="predicted"/>
<keyword evidence="3" id="KW-1185">Reference proteome</keyword>
<protein>
    <submittedName>
        <fullName evidence="2">Uncharacterized protein</fullName>
    </submittedName>
</protein>
<feature type="region of interest" description="Disordered" evidence="1">
    <location>
        <begin position="1"/>
        <end position="32"/>
    </location>
</feature>
<evidence type="ECO:0000313" key="3">
    <source>
        <dbReference type="Proteomes" id="UP001266305"/>
    </source>
</evidence>
<evidence type="ECO:0000256" key="1">
    <source>
        <dbReference type="SAM" id="MobiDB-lite"/>
    </source>
</evidence>